<evidence type="ECO:0000313" key="2">
    <source>
        <dbReference type="Proteomes" id="UP001521150"/>
    </source>
</evidence>
<accession>A0ABS8ZWI1</accession>
<organism evidence="1 2">
    <name type="scientific">Kibdelosporangium philippinense</name>
    <dbReference type="NCBI Taxonomy" id="211113"/>
    <lineage>
        <taxon>Bacteria</taxon>
        <taxon>Bacillati</taxon>
        <taxon>Actinomycetota</taxon>
        <taxon>Actinomycetes</taxon>
        <taxon>Pseudonocardiales</taxon>
        <taxon>Pseudonocardiaceae</taxon>
        <taxon>Kibdelosporangium</taxon>
    </lineage>
</organism>
<name>A0ABS8ZWI1_9PSEU</name>
<gene>
    <name evidence="1" type="ORF">LWC34_56050</name>
</gene>
<dbReference type="RefSeq" id="WP_233734996.1">
    <property type="nucleotide sequence ID" value="NZ_JAJVCN010000005.1"/>
</dbReference>
<protein>
    <submittedName>
        <fullName evidence="1">Uncharacterized protein</fullName>
    </submittedName>
</protein>
<evidence type="ECO:0000313" key="1">
    <source>
        <dbReference type="EMBL" id="MCE7012068.1"/>
    </source>
</evidence>
<proteinExistence type="predicted"/>
<sequence>MNSLSWAAAIQVLAAALAQHPTEVADQLINGAQHGTPLQHPGEIRLVGLGAVNGRADDPPGDLAGFGRDYWDCGRRCGAGAPRV</sequence>
<comment type="caution">
    <text evidence="1">The sequence shown here is derived from an EMBL/GenBank/DDBJ whole genome shotgun (WGS) entry which is preliminary data.</text>
</comment>
<dbReference type="EMBL" id="JAJVCN010000005">
    <property type="protein sequence ID" value="MCE7012068.1"/>
    <property type="molecule type" value="Genomic_DNA"/>
</dbReference>
<reference evidence="1 2" key="1">
    <citation type="submission" date="2021-12" db="EMBL/GenBank/DDBJ databases">
        <title>Genome sequence of Kibdelosporangium philippinense ATCC 49844.</title>
        <authorList>
            <person name="Fedorov E.A."/>
            <person name="Omeragic M."/>
            <person name="Shalygina K.F."/>
            <person name="Maclea K.S."/>
        </authorList>
    </citation>
    <scope>NUCLEOTIDE SEQUENCE [LARGE SCALE GENOMIC DNA]</scope>
    <source>
        <strain evidence="1 2">ATCC 49844</strain>
    </source>
</reference>
<dbReference type="Proteomes" id="UP001521150">
    <property type="component" value="Unassembled WGS sequence"/>
</dbReference>
<keyword evidence="2" id="KW-1185">Reference proteome</keyword>